<dbReference type="EMBL" id="BIFH01000015">
    <property type="protein sequence ID" value="GCD94104.1"/>
    <property type="molecule type" value="Genomic_DNA"/>
</dbReference>
<keyword evidence="3" id="KW-1185">Reference proteome</keyword>
<sequence length="385" mass="41312">MRTAGDVVMFAAFVAQRPDSDALETLMEWTGLPKEEIVERIAQAEPYTVVLVAAGPDDAPPGVDVSHLAPRWLGQPGTCGWLEKIGFVPDGDAVRVYVVPAPYEPPAGCESYIEYCFAVEDAMAVRVAASLIEAGLIPGGRVPVGQGPTVTGDDEVCRALTEVVRELADSHHWYAGDAFRWVECTLLDAVAGMPPEHAARFLDRASAYEWATAIAEGWEDRDRLAEVIERAEFAPEAAAEPVDPQLVREAIGDWGTALVCLVAWAVDVDVLTATLVRARPVALDPATLAPSASDAIELEAIAVRITRLPEPAPDDPEAIPMWSLTCTPCTGVSWQEVLRDVRRVAWRLQEAGATRMSVEFGDPTGEPDLTPSAAYGTCVDPAGES</sequence>
<evidence type="ECO:0000313" key="2">
    <source>
        <dbReference type="EMBL" id="GCD94104.1"/>
    </source>
</evidence>
<evidence type="ECO:0000256" key="1">
    <source>
        <dbReference type="SAM" id="MobiDB-lite"/>
    </source>
</evidence>
<dbReference type="Proteomes" id="UP000286931">
    <property type="component" value="Unassembled WGS sequence"/>
</dbReference>
<protein>
    <submittedName>
        <fullName evidence="2">Uncharacterized protein</fullName>
    </submittedName>
</protein>
<comment type="caution">
    <text evidence="2">The sequence shown here is derived from an EMBL/GenBank/DDBJ whole genome shotgun (WGS) entry which is preliminary data.</text>
</comment>
<feature type="region of interest" description="Disordered" evidence="1">
    <location>
        <begin position="358"/>
        <end position="385"/>
    </location>
</feature>
<gene>
    <name evidence="2" type="ORF">EHYA_01761</name>
</gene>
<organism evidence="2 3">
    <name type="scientific">Embleya hyalina</name>
    <dbReference type="NCBI Taxonomy" id="516124"/>
    <lineage>
        <taxon>Bacteria</taxon>
        <taxon>Bacillati</taxon>
        <taxon>Actinomycetota</taxon>
        <taxon>Actinomycetes</taxon>
        <taxon>Kitasatosporales</taxon>
        <taxon>Streptomycetaceae</taxon>
        <taxon>Embleya</taxon>
    </lineage>
</organism>
<evidence type="ECO:0000313" key="3">
    <source>
        <dbReference type="Proteomes" id="UP000286931"/>
    </source>
</evidence>
<dbReference type="AlphaFoldDB" id="A0A401YHL0"/>
<name>A0A401YHL0_9ACTN</name>
<proteinExistence type="predicted"/>
<accession>A0A401YHL0</accession>
<reference evidence="2 3" key="1">
    <citation type="submission" date="2018-12" db="EMBL/GenBank/DDBJ databases">
        <title>Draft genome sequence of Embleya hyalina NBRC 13850T.</title>
        <authorList>
            <person name="Komaki H."/>
            <person name="Hosoyama A."/>
            <person name="Kimura A."/>
            <person name="Ichikawa N."/>
            <person name="Tamura T."/>
        </authorList>
    </citation>
    <scope>NUCLEOTIDE SEQUENCE [LARGE SCALE GENOMIC DNA]</scope>
    <source>
        <strain evidence="2 3">NBRC 13850</strain>
    </source>
</reference>